<dbReference type="CDD" id="cd03444">
    <property type="entry name" value="Thioesterase_II_repeat1"/>
    <property type="match status" value="1"/>
</dbReference>
<comment type="similarity">
    <text evidence="1">Belongs to the C/M/P thioester hydrolase family.</text>
</comment>
<dbReference type="CDD" id="cd03445">
    <property type="entry name" value="Thioesterase_II_repeat2"/>
    <property type="match status" value="1"/>
</dbReference>
<dbReference type="Pfam" id="PF13622">
    <property type="entry name" value="4HBT_3"/>
    <property type="match status" value="1"/>
</dbReference>
<evidence type="ECO:0000259" key="4">
    <source>
        <dbReference type="Pfam" id="PF13622"/>
    </source>
</evidence>
<evidence type="ECO:0000256" key="2">
    <source>
        <dbReference type="ARBA" id="ARBA00022801"/>
    </source>
</evidence>
<name>A0ABS9IP20_9ACTN</name>
<gene>
    <name evidence="6" type="ORF">L5G33_02300</name>
</gene>
<keyword evidence="7" id="KW-1185">Reference proteome</keyword>
<sequence length="303" mass="33196">MNWQKDAPIPSMTDSPTVPQIPSITERIALTQVAPLRFRGGIHPGPSTRTFGGEVAGQAVLAAHHTVAIDRQIHSASMHFLLPGDTTAPVEFTVEPTRDGGSFSTRHVHAIQNHRVIFTMTASFQRDDTGLTHQIPTLDAPAPTSLPPVVDLLTDDVDSTRWAQWLFGSLDVEARFPELPLRAALARGQDTAPTQSVWLRARRAISESAADRAGALTYLSDVLLIATALGSHATEIDLNTVRMSTLSHRIWFHAQLSVDDWFLYDQSSRWAGNGRALCRGEIFDTQGRLCATTVQEGLIRPAR</sequence>
<proteinExistence type="inferred from homology"/>
<dbReference type="Pfam" id="PF20789">
    <property type="entry name" value="4HBT_3C"/>
    <property type="match status" value="1"/>
</dbReference>
<reference evidence="6 7" key="1">
    <citation type="submission" date="2022-01" db="EMBL/GenBank/DDBJ databases">
        <authorList>
            <person name="Huang Y."/>
        </authorList>
    </citation>
    <scope>NUCLEOTIDE SEQUENCE [LARGE SCALE GENOMIC DNA]</scope>
    <source>
        <strain evidence="6 7">HY366</strain>
    </source>
</reference>
<dbReference type="RefSeq" id="WP_236996513.1">
    <property type="nucleotide sequence ID" value="NZ_JAKKOR010000001.1"/>
</dbReference>
<dbReference type="Gene3D" id="2.40.160.210">
    <property type="entry name" value="Acyl-CoA thioesterase, double hotdog domain"/>
    <property type="match status" value="1"/>
</dbReference>
<protein>
    <submittedName>
        <fullName evidence="6">Thioesterase family protein</fullName>
    </submittedName>
</protein>
<feature type="domain" description="Acyl-CoA thioesterase-like C-terminal" evidence="5">
    <location>
        <begin position="184"/>
        <end position="299"/>
    </location>
</feature>
<accession>A0ABS9IP20</accession>
<keyword evidence="2" id="KW-0378">Hydrolase</keyword>
<evidence type="ECO:0000313" key="6">
    <source>
        <dbReference type="EMBL" id="MCF8587297.1"/>
    </source>
</evidence>
<dbReference type="InterPro" id="IPR029069">
    <property type="entry name" value="HotDog_dom_sf"/>
</dbReference>
<organism evidence="6 7">
    <name type="scientific">Gordonia liuliyuniae</name>
    <dbReference type="NCBI Taxonomy" id="2911517"/>
    <lineage>
        <taxon>Bacteria</taxon>
        <taxon>Bacillati</taxon>
        <taxon>Actinomycetota</taxon>
        <taxon>Actinomycetes</taxon>
        <taxon>Mycobacteriales</taxon>
        <taxon>Gordoniaceae</taxon>
        <taxon>Gordonia</taxon>
    </lineage>
</organism>
<dbReference type="SUPFAM" id="SSF54637">
    <property type="entry name" value="Thioesterase/thiol ester dehydrase-isomerase"/>
    <property type="match status" value="2"/>
</dbReference>
<dbReference type="PANTHER" id="PTHR11066">
    <property type="entry name" value="ACYL-COA THIOESTERASE"/>
    <property type="match status" value="1"/>
</dbReference>
<evidence type="ECO:0000259" key="5">
    <source>
        <dbReference type="Pfam" id="PF20789"/>
    </source>
</evidence>
<comment type="caution">
    <text evidence="6">The sequence shown here is derived from an EMBL/GenBank/DDBJ whole genome shotgun (WGS) entry which is preliminary data.</text>
</comment>
<dbReference type="PANTHER" id="PTHR11066:SF34">
    <property type="entry name" value="ACYL-COENZYME A THIOESTERASE 8"/>
    <property type="match status" value="1"/>
</dbReference>
<dbReference type="InterPro" id="IPR049449">
    <property type="entry name" value="TesB_ACOT8-like_N"/>
</dbReference>
<dbReference type="InterPro" id="IPR049450">
    <property type="entry name" value="ACOT8-like_C"/>
</dbReference>
<evidence type="ECO:0000256" key="3">
    <source>
        <dbReference type="SAM" id="MobiDB-lite"/>
    </source>
</evidence>
<dbReference type="Proteomes" id="UP001200110">
    <property type="component" value="Unassembled WGS sequence"/>
</dbReference>
<feature type="region of interest" description="Disordered" evidence="3">
    <location>
        <begin position="1"/>
        <end position="20"/>
    </location>
</feature>
<dbReference type="InterPro" id="IPR042171">
    <property type="entry name" value="Acyl-CoA_hotdog"/>
</dbReference>
<evidence type="ECO:0000256" key="1">
    <source>
        <dbReference type="ARBA" id="ARBA00006538"/>
    </source>
</evidence>
<dbReference type="EMBL" id="JAKKOR010000001">
    <property type="protein sequence ID" value="MCF8587297.1"/>
    <property type="molecule type" value="Genomic_DNA"/>
</dbReference>
<dbReference type="InterPro" id="IPR003703">
    <property type="entry name" value="Acyl_CoA_thio"/>
</dbReference>
<evidence type="ECO:0000313" key="7">
    <source>
        <dbReference type="Proteomes" id="UP001200110"/>
    </source>
</evidence>
<feature type="domain" description="Acyl-CoA thioesterase-like N-terminal HotDog" evidence="4">
    <location>
        <begin position="49"/>
        <end position="125"/>
    </location>
</feature>